<accession>A0A0W4ZP77</accession>
<evidence type="ECO:0000259" key="6">
    <source>
        <dbReference type="SMART" id="SM01156"/>
    </source>
</evidence>
<keyword evidence="5" id="KW-0539">Nucleus</keyword>
<keyword evidence="8" id="KW-1185">Reference proteome</keyword>
<evidence type="ECO:0000256" key="3">
    <source>
        <dbReference type="ARBA" id="ARBA00022737"/>
    </source>
</evidence>
<dbReference type="GeneID" id="28935456"/>
<evidence type="ECO:0000313" key="7">
    <source>
        <dbReference type="EMBL" id="KTW30168.1"/>
    </source>
</evidence>
<gene>
    <name evidence="7" type="ORF">T552_00645</name>
</gene>
<dbReference type="InterPro" id="IPR039678">
    <property type="entry name" value="CTNNBL1"/>
</dbReference>
<dbReference type="GO" id="GO:0005681">
    <property type="term" value="C:spliceosomal complex"/>
    <property type="evidence" value="ECO:0007669"/>
    <property type="project" value="TreeGrafter"/>
</dbReference>
<feature type="domain" description="Beta-catenin-like protein 1 N-terminal" evidence="6">
    <location>
        <begin position="70"/>
        <end position="180"/>
    </location>
</feature>
<evidence type="ECO:0000256" key="1">
    <source>
        <dbReference type="ARBA" id="ARBA00004123"/>
    </source>
</evidence>
<dbReference type="RefSeq" id="XP_018226959.1">
    <property type="nucleotide sequence ID" value="XM_018369254.1"/>
</dbReference>
<dbReference type="InterPro" id="IPR011989">
    <property type="entry name" value="ARM-like"/>
</dbReference>
<dbReference type="InterPro" id="IPR013180">
    <property type="entry name" value="CTNNBL1_N"/>
</dbReference>
<dbReference type="VEuPathDB" id="FungiDB:T552_00645"/>
<keyword evidence="3" id="KW-0677">Repeat</keyword>
<dbReference type="OrthoDB" id="1898821at2759"/>
<evidence type="ECO:0000313" key="8">
    <source>
        <dbReference type="Proteomes" id="UP000054454"/>
    </source>
</evidence>
<comment type="subcellular location">
    <subcellularLocation>
        <location evidence="1">Nucleus</location>
    </subcellularLocation>
</comment>
<dbReference type="SMART" id="SM01156">
    <property type="entry name" value="DUF1716"/>
    <property type="match status" value="1"/>
</dbReference>
<dbReference type="Pfam" id="PF08216">
    <property type="entry name" value="CTNNBL"/>
    <property type="match status" value="1"/>
</dbReference>
<reference evidence="8" key="1">
    <citation type="journal article" date="2016" name="Nat. Commun.">
        <title>Genome analysis of three Pneumocystis species reveals adaptation mechanisms to life exclusively in mammalian hosts.</title>
        <authorList>
            <person name="Ma L."/>
            <person name="Chen Z."/>
            <person name="Huang D.W."/>
            <person name="Kutty G."/>
            <person name="Ishihara M."/>
            <person name="Wang H."/>
            <person name="Abouelleil A."/>
            <person name="Bishop L."/>
            <person name="Davey E."/>
            <person name="Deng R."/>
            <person name="Deng X."/>
            <person name="Fan L."/>
            <person name="Fantoni G."/>
            <person name="Fitzgerald M."/>
            <person name="Gogineni E."/>
            <person name="Goldberg J.M."/>
            <person name="Handley G."/>
            <person name="Hu X."/>
            <person name="Huber C."/>
            <person name="Jiao X."/>
            <person name="Jones K."/>
            <person name="Levin J.Z."/>
            <person name="Liu Y."/>
            <person name="Macdonald P."/>
            <person name="Melnikov A."/>
            <person name="Raley C."/>
            <person name="Sassi M."/>
            <person name="Sherman B.T."/>
            <person name="Song X."/>
            <person name="Sykes S."/>
            <person name="Tran B."/>
            <person name="Walsh L."/>
            <person name="Xia Y."/>
            <person name="Yang J."/>
            <person name="Young S."/>
            <person name="Zeng Q."/>
            <person name="Zheng X."/>
            <person name="Stephens R."/>
            <person name="Nusbaum C."/>
            <person name="Birren B.W."/>
            <person name="Azadi P."/>
            <person name="Lempicki R.A."/>
            <person name="Cuomo C.A."/>
            <person name="Kovacs J.A."/>
        </authorList>
    </citation>
    <scope>NUCLEOTIDE SEQUENCE [LARGE SCALE GENOMIC DNA]</scope>
    <source>
        <strain evidence="8">B80</strain>
    </source>
</reference>
<dbReference type="PANTHER" id="PTHR14978">
    <property type="entry name" value="BETA-CATENIN-LIKE PROTEIN 1 NUCLEAR ASSOCIATED PROTEIN"/>
    <property type="match status" value="1"/>
</dbReference>
<dbReference type="Gene3D" id="1.25.10.10">
    <property type="entry name" value="Leucine-rich Repeat Variant"/>
    <property type="match status" value="1"/>
</dbReference>
<evidence type="ECO:0000256" key="5">
    <source>
        <dbReference type="ARBA" id="ARBA00023242"/>
    </source>
</evidence>
<protein>
    <recommendedName>
        <fullName evidence="6">Beta-catenin-like protein 1 N-terminal domain-containing protein</fullName>
    </recommendedName>
</protein>
<evidence type="ECO:0000256" key="4">
    <source>
        <dbReference type="ARBA" id="ARBA00023054"/>
    </source>
</evidence>
<dbReference type="EMBL" id="LFVZ01000003">
    <property type="protein sequence ID" value="KTW30168.1"/>
    <property type="molecule type" value="Genomic_DNA"/>
</dbReference>
<proteinExistence type="predicted"/>
<dbReference type="PANTHER" id="PTHR14978:SF0">
    <property type="entry name" value="BETA-CATENIN-LIKE PROTEIN 1"/>
    <property type="match status" value="1"/>
</dbReference>
<name>A0A0W4ZP77_PNEC8</name>
<dbReference type="SUPFAM" id="SSF48371">
    <property type="entry name" value="ARM repeat"/>
    <property type="match status" value="1"/>
</dbReference>
<dbReference type="Proteomes" id="UP000054454">
    <property type="component" value="Unassembled WGS sequence"/>
</dbReference>
<sequence length="576" mass="66096">MEIDDIFKRPEPVLKKRKISPINPVETYKNIQNTYIEENGENNGEFKDKYDGGVSGEVDEEDERFFGGGLTKEQEEILNFIDENDKNEPIEEEQISASSLKKMVIKLEKAITKNQELRMKYSENPEKFISSEADLDSEIKALSVLSGYPELYSEILGSGCYKSLIGLLSHENADIAISVLELLDELIDDDVDHNEDEMKSLISSMIEAQLFNALVDNLTRFNESNESDRRGVFLVLSILENISSFSHTFSENVVRSTNILEWLLQRLQVKEFPISQNKQYVAELLAIYTSSSSFIRKKIIDLNSVDILLHILSPYRKRDPVKDIEEEFVENVFDCLCSLLEEQEGKEKFVDAEGVELCLIMLRHGKITKYRSLKVLDHALGGFHGMSCCERLVEAAGLKNIFSIFMKKPILKVTEYLLGIFLSLLRLLPIDSTPRIRTLAKFVEKDYEKVLRLMELRKLYKSRVDSANQKMMEELKGLSQDERIEKESGIYFDLIDVGLYSLQVIDLILAWLCIEDVGIKKKVQELLEIEGQDISSIKAVLQEYLNNMQIEDSESDKSNNVMEEIEMVKTLLTLLH</sequence>
<comment type="caution">
    <text evidence="7">The sequence shown here is derived from an EMBL/GenBank/DDBJ whole genome shotgun (WGS) entry which is preliminary data.</text>
</comment>
<dbReference type="GO" id="GO:0010467">
    <property type="term" value="P:gene expression"/>
    <property type="evidence" value="ECO:0007669"/>
    <property type="project" value="UniProtKB-ARBA"/>
</dbReference>
<keyword evidence="2" id="KW-0597">Phosphoprotein</keyword>
<dbReference type="AlphaFoldDB" id="A0A0W4ZP77"/>
<dbReference type="InterPro" id="IPR016024">
    <property type="entry name" value="ARM-type_fold"/>
</dbReference>
<evidence type="ECO:0000256" key="2">
    <source>
        <dbReference type="ARBA" id="ARBA00022553"/>
    </source>
</evidence>
<keyword evidence="4" id="KW-0175">Coiled coil</keyword>
<dbReference type="FunFam" id="1.25.10.10:FF:001136">
    <property type="entry name" value="Beta-catenin-like protein 1"/>
    <property type="match status" value="1"/>
</dbReference>
<organism evidence="7 8">
    <name type="scientific">Pneumocystis carinii (strain B80)</name>
    <name type="common">Rat pneumocystis pneumonia agent</name>
    <name type="synonym">Pneumocystis carinii f. sp. carinii</name>
    <dbReference type="NCBI Taxonomy" id="1408658"/>
    <lineage>
        <taxon>Eukaryota</taxon>
        <taxon>Fungi</taxon>
        <taxon>Dikarya</taxon>
        <taxon>Ascomycota</taxon>
        <taxon>Taphrinomycotina</taxon>
        <taxon>Pneumocystomycetes</taxon>
        <taxon>Pneumocystaceae</taxon>
        <taxon>Pneumocystis</taxon>
    </lineage>
</organism>